<accession>E0I9U9</accession>
<dbReference type="Proteomes" id="UP000005387">
    <property type="component" value="Unassembled WGS sequence"/>
</dbReference>
<evidence type="ECO:0000313" key="2">
    <source>
        <dbReference type="EMBL" id="EFM10526.1"/>
    </source>
</evidence>
<dbReference type="AlphaFoldDB" id="E0I9U9"/>
<proteinExistence type="predicted"/>
<dbReference type="Gene3D" id="3.30.9.10">
    <property type="entry name" value="D-Amino Acid Oxidase, subunit A, domain 2"/>
    <property type="match status" value="1"/>
</dbReference>
<dbReference type="GO" id="GO:0005737">
    <property type="term" value="C:cytoplasm"/>
    <property type="evidence" value="ECO:0007669"/>
    <property type="project" value="TreeGrafter"/>
</dbReference>
<name>E0I9U9_9BACL</name>
<dbReference type="PANTHER" id="PTHR13847">
    <property type="entry name" value="SARCOSINE DEHYDROGENASE-RELATED"/>
    <property type="match status" value="1"/>
</dbReference>
<evidence type="ECO:0000259" key="1">
    <source>
        <dbReference type="Pfam" id="PF01266"/>
    </source>
</evidence>
<keyword evidence="3" id="KW-1185">Reference proteome</keyword>
<dbReference type="Pfam" id="PF01266">
    <property type="entry name" value="DAO"/>
    <property type="match status" value="1"/>
</dbReference>
<dbReference type="PANTHER" id="PTHR13847:SF201">
    <property type="entry name" value="PUTATIBE OXIDOREDUCTASE"/>
    <property type="match status" value="1"/>
</dbReference>
<dbReference type="RefSeq" id="WP_006038430.1">
    <property type="nucleotide sequence ID" value="NZ_AEDD01000006.1"/>
</dbReference>
<dbReference type="Gene3D" id="3.50.50.60">
    <property type="entry name" value="FAD/NAD(P)-binding domain"/>
    <property type="match status" value="1"/>
</dbReference>
<dbReference type="EMBL" id="AEDD01000006">
    <property type="protein sequence ID" value="EFM10526.1"/>
    <property type="molecule type" value="Genomic_DNA"/>
</dbReference>
<evidence type="ECO:0000313" key="3">
    <source>
        <dbReference type="Proteomes" id="UP000005387"/>
    </source>
</evidence>
<dbReference type="OrthoDB" id="571248at2"/>
<dbReference type="SUPFAM" id="SSF51905">
    <property type="entry name" value="FAD/NAD(P)-binding domain"/>
    <property type="match status" value="1"/>
</dbReference>
<dbReference type="eggNOG" id="COG0665">
    <property type="taxonomic scope" value="Bacteria"/>
</dbReference>
<gene>
    <name evidence="2" type="ORF">PaecuDRAFT_2436</name>
</gene>
<reference evidence="2 3" key="1">
    <citation type="submission" date="2010-07" db="EMBL/GenBank/DDBJ databases">
        <title>The draft genome of Paenibacillus curdlanolyticus YK9.</title>
        <authorList>
            <consortium name="US DOE Joint Genome Institute (JGI-PGF)"/>
            <person name="Lucas S."/>
            <person name="Copeland A."/>
            <person name="Lapidus A."/>
            <person name="Cheng J.-F."/>
            <person name="Bruce D."/>
            <person name="Goodwin L."/>
            <person name="Pitluck S."/>
            <person name="Land M.L."/>
            <person name="Hauser L."/>
            <person name="Chang Y.-J."/>
            <person name="Jeffries C."/>
            <person name="Anderson I.J."/>
            <person name="Johnson E."/>
            <person name="Loganathan U."/>
            <person name="Mulhopadhyay B."/>
            <person name="Kyrpides N."/>
            <person name="Woyke T.J."/>
        </authorList>
    </citation>
    <scope>NUCLEOTIDE SEQUENCE [LARGE SCALE GENOMIC DNA]</scope>
    <source>
        <strain evidence="2 3">YK9</strain>
    </source>
</reference>
<dbReference type="STRING" id="717606.PaecuDRAFT_2436"/>
<feature type="domain" description="FAD dependent oxidoreductase" evidence="1">
    <location>
        <begin position="34"/>
        <end position="388"/>
    </location>
</feature>
<organism evidence="2 3">
    <name type="scientific">Paenibacillus curdlanolyticus YK9</name>
    <dbReference type="NCBI Taxonomy" id="717606"/>
    <lineage>
        <taxon>Bacteria</taxon>
        <taxon>Bacillati</taxon>
        <taxon>Bacillota</taxon>
        <taxon>Bacilli</taxon>
        <taxon>Bacillales</taxon>
        <taxon>Paenibacillaceae</taxon>
        <taxon>Paenibacillus</taxon>
    </lineage>
</organism>
<dbReference type="InterPro" id="IPR036188">
    <property type="entry name" value="FAD/NAD-bd_sf"/>
</dbReference>
<protein>
    <submittedName>
        <fullName evidence="2">FAD dependent oxidoreductase</fullName>
    </submittedName>
</protein>
<sequence>MTKKTLYAGSLYWPTTLRSARTYPPLGQQSAEFDVVIVGGGMSGSICGYELANSGIRTAVVEREEIASGSSCASTGLIQFSNDIMLCELAEQIGEQHAVAFYTACKLAVEQLAHLASRIKFEFKWRPSLYLASTELDLPKLRREFELLRKHGFDVDWWTSAMIRSHFPFAKDGAIVTRGDAEINPYQLVHALADAAAQEGLTIYEQTNIEQHLVKDGIHYLSTAEGGELRAKHVIFAVGYEPEELRGQLVKATLSHSFAIVTAPQPTSLDVWHERLMIWETARPYLYLRTESNNRVIAGGLDQRGFSLLQNDAERQKLTDRLYKQLLALFPTLDAPIDYAWCATFGESRDNLPFIGKDPTRENVYYCLGYGGNGIVYSLIAAHLLRDLIKGEQPPLADIVRLDRPSLQALT</sequence>
<dbReference type="InterPro" id="IPR006076">
    <property type="entry name" value="FAD-dep_OxRdtase"/>
</dbReference>